<evidence type="ECO:0000259" key="1">
    <source>
        <dbReference type="Pfam" id="PF03016"/>
    </source>
</evidence>
<proteinExistence type="predicted"/>
<dbReference type="EMBL" id="PVWP01000009">
    <property type="protein sequence ID" value="PSB36504.1"/>
    <property type="molecule type" value="Genomic_DNA"/>
</dbReference>
<reference evidence="2 3" key="1">
    <citation type="submission" date="2018-02" db="EMBL/GenBank/DDBJ databases">
        <authorList>
            <person name="Moore K."/>
            <person name="Momper L."/>
        </authorList>
    </citation>
    <scope>NUCLEOTIDE SEQUENCE [LARGE SCALE GENOMIC DNA]</scope>
    <source>
        <strain evidence="2 3">CCALA 015</strain>
    </source>
</reference>
<reference evidence="2 3" key="2">
    <citation type="submission" date="2018-03" db="EMBL/GenBank/DDBJ databases">
        <title>The ancient ancestry and fast evolution of plastids.</title>
        <authorList>
            <person name="Moore K.R."/>
            <person name="Magnabosco C."/>
            <person name="Momper L."/>
            <person name="Gold D.A."/>
            <person name="Bosak T."/>
            <person name="Fournier G.P."/>
        </authorList>
    </citation>
    <scope>NUCLEOTIDE SEQUENCE [LARGE SCALE GENOMIC DNA]</scope>
    <source>
        <strain evidence="2 3">CCALA 015</strain>
    </source>
</reference>
<comment type="caution">
    <text evidence="2">The sequence shown here is derived from an EMBL/GenBank/DDBJ whole genome shotgun (WGS) entry which is preliminary data.</text>
</comment>
<keyword evidence="3" id="KW-1185">Reference proteome</keyword>
<dbReference type="PANTHER" id="PTHR11062">
    <property type="entry name" value="EXOSTOSIN HEPARAN SULFATE GLYCOSYLTRANSFERASE -RELATED"/>
    <property type="match status" value="1"/>
</dbReference>
<accession>A0ABX5F531</accession>
<evidence type="ECO:0000313" key="3">
    <source>
        <dbReference type="Proteomes" id="UP000238218"/>
    </source>
</evidence>
<dbReference type="Proteomes" id="UP000238218">
    <property type="component" value="Unassembled WGS sequence"/>
</dbReference>
<feature type="domain" description="Exostosin GT47" evidence="1">
    <location>
        <begin position="641"/>
        <end position="802"/>
    </location>
</feature>
<dbReference type="InterPro" id="IPR004263">
    <property type="entry name" value="Exostosin"/>
</dbReference>
<dbReference type="Pfam" id="PF03016">
    <property type="entry name" value="Exostosin_GT47"/>
    <property type="match status" value="1"/>
</dbReference>
<organism evidence="2 3">
    <name type="scientific">Aphanothece cf. minutissima CCALA 015</name>
    <dbReference type="NCBI Taxonomy" id="2107695"/>
    <lineage>
        <taxon>Bacteria</taxon>
        <taxon>Bacillati</taxon>
        <taxon>Cyanobacteriota</taxon>
        <taxon>Cyanophyceae</taxon>
        <taxon>Oscillatoriophycideae</taxon>
        <taxon>Chroococcales</taxon>
        <taxon>Aphanothecaceae</taxon>
        <taxon>Aphanothece</taxon>
    </lineage>
</organism>
<evidence type="ECO:0000313" key="2">
    <source>
        <dbReference type="EMBL" id="PSB36504.1"/>
    </source>
</evidence>
<gene>
    <name evidence="2" type="ORF">C7B81_13075</name>
</gene>
<sequence length="829" mass="94112">MRLILYTQYYRARTPERQAELDHCLRSNLQHPALDQVVLLREPDAPELPGPARMPVQQVVEAERLTYARWMQMLRNEPDAIGILINSDIALGEGWQQLGAVLNTPQSVVALSRYNPQGPGQPARLNRFPHWTQDTWALRSDAPLPDSLLYTSAFPIGFPGCDNRIAYVFWSHGLQVKNPCYHLETLHHQVEVARDYDKNGDRLYGGTSYVHPALSLGEPSELEHTIWTRGCEPCPGVLVNQQAVDRGVHQLLAQDGHLAQVFKEHHKSTGLAWANPPVGCARSAHASTWPFPALMQPPGVVLDLGGQRAVKGLQLRLPSTVPGKWQLELEGRRQAGGSWELLDLGTAAEIQSDGRRRFLEAKVLQVPWFQLKLRLAGHPHSKAEPPDRTHLLEVLVFAEKAKEESPPVAHHATTDTGTAPRPLKLRLLDKRLELVKALQAQDWTELHRYSRRFSLQAGKGRIAFVDRFWPSALTFRDPELGEWDGEALREAFVWGFSNPVLEWRPNQFAPEKQHAEQLNFWQYPCRTEQDAFERHQGIDLPYQDSSGLHVYVGMPWATWIDKKTFPEQLLGAFHSRLEAVRELLGKPLQVHSVCQHIRWKEHTHRFEQAGVNHLWIAHKEKGWDKELGLSLQSWPLYAVNILDPERRDGIRLLPVHEKTIFASFKGAHMKHYPTDIRKRLTSLAPLPGYEVEVTDLWHFNKVVYNFQIANKQSDKDAVEKDSIKSYNQLLSQSLFSLCPAGSGPNTLRLWESLGIGSIPVVLSDRYEFPSLERMGLPGMDWGQAVIEHAEGALPQLDSRLRATSSVQRQAMQDLGQQFFKASRSLTCFG</sequence>
<protein>
    <recommendedName>
        <fullName evidence="1">Exostosin GT47 domain-containing protein</fullName>
    </recommendedName>
</protein>
<dbReference type="RefSeq" id="WP_106222404.1">
    <property type="nucleotide sequence ID" value="NZ_PVWP01000009.1"/>
</dbReference>
<name>A0ABX5F531_9CHRO</name>
<dbReference type="InterPro" id="IPR040911">
    <property type="entry name" value="Exostosin_GT47"/>
</dbReference>